<dbReference type="Ensembl" id="ENSCSAVT00000009596.1">
    <property type="protein sequence ID" value="ENSCSAVP00000009479.1"/>
    <property type="gene ID" value="ENSCSAVG00000005577.1"/>
</dbReference>
<dbReference type="AlphaFoldDB" id="H2YVW8"/>
<dbReference type="Pfam" id="PF00107">
    <property type="entry name" value="ADH_zinc_N"/>
    <property type="match status" value="1"/>
</dbReference>
<dbReference type="eggNOG" id="KOG1198">
    <property type="taxonomic scope" value="Eukaryota"/>
</dbReference>
<reference evidence="3" key="3">
    <citation type="submission" date="2025-09" db="UniProtKB">
        <authorList>
            <consortium name="Ensembl"/>
        </authorList>
    </citation>
    <scope>IDENTIFICATION</scope>
</reference>
<dbReference type="PANTHER" id="PTHR43401:SF4">
    <property type="entry name" value="D-ARABINOSE 1-DEHYDROGENASE (NADP(+))"/>
    <property type="match status" value="1"/>
</dbReference>
<keyword evidence="1" id="KW-0560">Oxidoreductase</keyword>
<dbReference type="SUPFAM" id="SSF50129">
    <property type="entry name" value="GroES-like"/>
    <property type="match status" value="1"/>
</dbReference>
<dbReference type="InterPro" id="IPR013154">
    <property type="entry name" value="ADH-like_N"/>
</dbReference>
<dbReference type="SMART" id="SM00829">
    <property type="entry name" value="PKS_ER"/>
    <property type="match status" value="1"/>
</dbReference>
<evidence type="ECO:0000256" key="1">
    <source>
        <dbReference type="ARBA" id="ARBA00023002"/>
    </source>
</evidence>
<dbReference type="OMA" id="VQVVGYH"/>
<keyword evidence="4" id="KW-1185">Reference proteome</keyword>
<dbReference type="Gene3D" id="3.90.180.10">
    <property type="entry name" value="Medium-chain alcohol dehydrogenases, catalytic domain"/>
    <property type="match status" value="1"/>
</dbReference>
<evidence type="ECO:0000313" key="4">
    <source>
        <dbReference type="Proteomes" id="UP000007875"/>
    </source>
</evidence>
<proteinExistence type="predicted"/>
<dbReference type="InterPro" id="IPR020843">
    <property type="entry name" value="ER"/>
</dbReference>
<dbReference type="InterPro" id="IPR036291">
    <property type="entry name" value="NAD(P)-bd_dom_sf"/>
</dbReference>
<dbReference type="STRING" id="51511.ENSCSAVP00000009479"/>
<dbReference type="InterPro" id="IPR013149">
    <property type="entry name" value="ADH-like_C"/>
</dbReference>
<evidence type="ECO:0000313" key="3">
    <source>
        <dbReference type="Ensembl" id="ENSCSAVP00000009479.1"/>
    </source>
</evidence>
<dbReference type="PANTHER" id="PTHR43401">
    <property type="entry name" value="L-THREONINE 3-DEHYDROGENASE"/>
    <property type="match status" value="1"/>
</dbReference>
<dbReference type="CDD" id="cd08240">
    <property type="entry name" value="6_hydroxyhexanoate_dh_like"/>
    <property type="match status" value="1"/>
</dbReference>
<dbReference type="Proteomes" id="UP000007875">
    <property type="component" value="Unassembled WGS sequence"/>
</dbReference>
<sequence length="370" mass="39389">MKKAEIVEPNKPLRIVEADLPATPKKGAIVKVAFSGICHSDLHQWEDVIDAGIQKVSMSAALNYKLPIVPGHEISGTIHSFGEETGESELKVGDRVAVYPWAGCGDCGACKHDMSERCREKSKALVGVGADGGHATYVAVAELQHVVKLPDSIPLDLACMLPCSGVTTYNAVTSLLETVQQATLYHGKASVLIVGAGGLGLWSLQIGQALFPAGTKIVVADIDEDKLNLAKEKGCHDTICWSGELTEPELIKATMAKGNGGFDGVMDFVNTKVTAGRAFSCLKPYGMHAMIGLFGGEASFPLPMLVLGGKQVKGIFVGSLAQFKALIELVSKNKLEAPPLTYFNLEDITEGFNLLKDGKIRGRGLIKNKM</sequence>
<dbReference type="Pfam" id="PF08240">
    <property type="entry name" value="ADH_N"/>
    <property type="match status" value="1"/>
</dbReference>
<dbReference type="InterPro" id="IPR011032">
    <property type="entry name" value="GroES-like_sf"/>
</dbReference>
<dbReference type="GO" id="GO:0016491">
    <property type="term" value="F:oxidoreductase activity"/>
    <property type="evidence" value="ECO:0007669"/>
    <property type="project" value="UniProtKB-KW"/>
</dbReference>
<dbReference type="GeneTree" id="ENSGT00550000075207"/>
<dbReference type="InterPro" id="IPR050129">
    <property type="entry name" value="Zn_alcohol_dh"/>
</dbReference>
<dbReference type="Gene3D" id="3.40.50.720">
    <property type="entry name" value="NAD(P)-binding Rossmann-like Domain"/>
    <property type="match status" value="1"/>
</dbReference>
<protein>
    <recommendedName>
        <fullName evidence="2">Enoyl reductase (ER) domain-containing protein</fullName>
    </recommendedName>
</protein>
<dbReference type="SUPFAM" id="SSF51735">
    <property type="entry name" value="NAD(P)-binding Rossmann-fold domains"/>
    <property type="match status" value="1"/>
</dbReference>
<accession>H2YVW8</accession>
<evidence type="ECO:0000259" key="2">
    <source>
        <dbReference type="SMART" id="SM00829"/>
    </source>
</evidence>
<organism evidence="3 4">
    <name type="scientific">Ciona savignyi</name>
    <name type="common">Pacific transparent sea squirt</name>
    <dbReference type="NCBI Taxonomy" id="51511"/>
    <lineage>
        <taxon>Eukaryota</taxon>
        <taxon>Metazoa</taxon>
        <taxon>Chordata</taxon>
        <taxon>Tunicata</taxon>
        <taxon>Ascidiacea</taxon>
        <taxon>Phlebobranchia</taxon>
        <taxon>Cionidae</taxon>
        <taxon>Ciona</taxon>
    </lineage>
</organism>
<name>H2YVW8_CIOSA</name>
<reference evidence="3" key="2">
    <citation type="submission" date="2025-08" db="UniProtKB">
        <authorList>
            <consortium name="Ensembl"/>
        </authorList>
    </citation>
    <scope>IDENTIFICATION</scope>
</reference>
<dbReference type="HOGENOM" id="CLU_026673_11_2_1"/>
<dbReference type="InParanoid" id="H2YVW8"/>
<feature type="domain" description="Enoyl reductase (ER)" evidence="2">
    <location>
        <begin position="27"/>
        <end position="366"/>
    </location>
</feature>
<reference evidence="4" key="1">
    <citation type="submission" date="2003-08" db="EMBL/GenBank/DDBJ databases">
        <authorList>
            <person name="Birren B."/>
            <person name="Nusbaum C."/>
            <person name="Abebe A."/>
            <person name="Abouelleil A."/>
            <person name="Adekoya E."/>
            <person name="Ait-zahra M."/>
            <person name="Allen N."/>
            <person name="Allen T."/>
            <person name="An P."/>
            <person name="Anderson M."/>
            <person name="Anderson S."/>
            <person name="Arachchi H."/>
            <person name="Armbruster J."/>
            <person name="Bachantsang P."/>
            <person name="Baldwin J."/>
            <person name="Barry A."/>
            <person name="Bayul T."/>
            <person name="Blitshsteyn B."/>
            <person name="Bloom T."/>
            <person name="Blye J."/>
            <person name="Boguslavskiy L."/>
            <person name="Borowsky M."/>
            <person name="Boukhgalter B."/>
            <person name="Brunache A."/>
            <person name="Butler J."/>
            <person name="Calixte N."/>
            <person name="Calvo S."/>
            <person name="Camarata J."/>
            <person name="Campo K."/>
            <person name="Chang J."/>
            <person name="Cheshatsang Y."/>
            <person name="Citroen M."/>
            <person name="Collymore A."/>
            <person name="Considine T."/>
            <person name="Cook A."/>
            <person name="Cooke P."/>
            <person name="Corum B."/>
            <person name="Cuomo C."/>
            <person name="David R."/>
            <person name="Dawoe T."/>
            <person name="Degray S."/>
            <person name="Dodge S."/>
            <person name="Dooley K."/>
            <person name="Dorje P."/>
            <person name="Dorjee K."/>
            <person name="Dorris L."/>
            <person name="Duffey N."/>
            <person name="Dupes A."/>
            <person name="Elkins T."/>
            <person name="Engels R."/>
            <person name="Erickson J."/>
            <person name="Farina A."/>
            <person name="Faro S."/>
            <person name="Ferreira P."/>
            <person name="Fischer H."/>
            <person name="Fitzgerald M."/>
            <person name="Foley K."/>
            <person name="Gage D."/>
            <person name="Galagan J."/>
            <person name="Gearin G."/>
            <person name="Gnerre S."/>
            <person name="Gnirke A."/>
            <person name="Goyette A."/>
            <person name="Graham J."/>
            <person name="Grandbois E."/>
            <person name="Gyaltsen K."/>
            <person name="Hafez N."/>
            <person name="Hagopian D."/>
            <person name="Hagos B."/>
            <person name="Hall J."/>
            <person name="Hatcher B."/>
            <person name="Heller A."/>
            <person name="Higgins H."/>
            <person name="Honan T."/>
            <person name="Horn A."/>
            <person name="Houde N."/>
            <person name="Hughes L."/>
            <person name="Hulme W."/>
            <person name="Husby E."/>
            <person name="Iliev I."/>
            <person name="Jaffe D."/>
            <person name="Jones C."/>
            <person name="Kamal M."/>
            <person name="Kamat A."/>
            <person name="Kamvysselis M."/>
            <person name="Karlsson E."/>
            <person name="Kells C."/>
            <person name="Kieu A."/>
            <person name="Kisner P."/>
            <person name="Kodira C."/>
            <person name="Kulbokas E."/>
            <person name="Labutti K."/>
            <person name="Lama D."/>
            <person name="Landers T."/>
            <person name="Leger J."/>
            <person name="Levine S."/>
            <person name="Lewis D."/>
            <person name="Lewis T."/>
            <person name="Lindblad-toh K."/>
            <person name="Liu X."/>
            <person name="Lokyitsang T."/>
            <person name="Lokyitsang Y."/>
            <person name="Lucien O."/>
            <person name="Lui A."/>
            <person name="Ma L.J."/>
            <person name="Mabbitt R."/>
            <person name="Macdonald J."/>
            <person name="Maclean C."/>
            <person name="Major J."/>
            <person name="Manning J."/>
            <person name="Marabella R."/>
            <person name="Maru K."/>
            <person name="Matthews C."/>
            <person name="Mauceli E."/>
            <person name="Mccarthy M."/>
            <person name="Mcdonough S."/>
            <person name="Mcghee T."/>
            <person name="Meldrim J."/>
            <person name="Meneus L."/>
            <person name="Mesirov J."/>
            <person name="Mihalev A."/>
            <person name="Mihova T."/>
            <person name="Mikkelsen T."/>
            <person name="Mlenga V."/>
            <person name="Moru K."/>
            <person name="Mozes J."/>
            <person name="Mulrain L."/>
            <person name="Munson G."/>
            <person name="Naylor J."/>
            <person name="Newes C."/>
            <person name="Nguyen C."/>
            <person name="Nguyen N."/>
            <person name="Nguyen T."/>
            <person name="Nicol R."/>
            <person name="Nielsen C."/>
            <person name="Nizzari M."/>
            <person name="Norbu C."/>
            <person name="Norbu N."/>
            <person name="O'donnell P."/>
            <person name="Okoawo O."/>
            <person name="O'leary S."/>
            <person name="Omotosho B."/>
            <person name="O'neill K."/>
            <person name="Osman S."/>
            <person name="Parker S."/>
            <person name="Perrin D."/>
            <person name="Phunkhang P."/>
            <person name="Piqani B."/>
            <person name="Purcell S."/>
            <person name="Rachupka T."/>
            <person name="Ramasamy U."/>
            <person name="Rameau R."/>
            <person name="Ray V."/>
            <person name="Raymond C."/>
            <person name="Retta R."/>
            <person name="Richardson S."/>
            <person name="Rise C."/>
            <person name="Rodriguez J."/>
            <person name="Rogers J."/>
            <person name="Rogov P."/>
            <person name="Rutman M."/>
            <person name="Schupbach R."/>
            <person name="Seaman C."/>
            <person name="Settipalli S."/>
            <person name="Sharpe T."/>
            <person name="Sheridan J."/>
            <person name="Sherpa N."/>
            <person name="Shi J."/>
            <person name="Smirnov S."/>
            <person name="Smith C."/>
            <person name="Sougnez C."/>
            <person name="Spencer B."/>
            <person name="Stalker J."/>
            <person name="Stange-thomann N."/>
            <person name="Stavropoulos S."/>
            <person name="Stetson K."/>
            <person name="Stone C."/>
            <person name="Stone S."/>
            <person name="Stubbs M."/>
            <person name="Talamas J."/>
            <person name="Tchuinga P."/>
            <person name="Tenzing P."/>
            <person name="Tesfaye S."/>
            <person name="Theodore J."/>
            <person name="Thoulutsang Y."/>
            <person name="Topham K."/>
            <person name="Towey S."/>
            <person name="Tsamla T."/>
            <person name="Tsomo N."/>
            <person name="Vallee D."/>
            <person name="Vassiliev H."/>
            <person name="Venkataraman V."/>
            <person name="Vinson J."/>
            <person name="Vo A."/>
            <person name="Wade C."/>
            <person name="Wang S."/>
            <person name="Wangchuk T."/>
            <person name="Wangdi T."/>
            <person name="Whittaker C."/>
            <person name="Wilkinson J."/>
            <person name="Wu Y."/>
            <person name="Wyman D."/>
            <person name="Yadav S."/>
            <person name="Yang S."/>
            <person name="Yang X."/>
            <person name="Yeager S."/>
            <person name="Yee E."/>
            <person name="Young G."/>
            <person name="Zainoun J."/>
            <person name="Zembeck L."/>
            <person name="Zimmer A."/>
            <person name="Zody M."/>
            <person name="Lander E."/>
        </authorList>
    </citation>
    <scope>NUCLEOTIDE SEQUENCE [LARGE SCALE GENOMIC DNA]</scope>
</reference>